<dbReference type="AlphaFoldDB" id="A0A1G9WFJ9"/>
<keyword evidence="3" id="KW-1185">Reference proteome</keyword>
<protein>
    <submittedName>
        <fullName evidence="2">Ribosomal-protein-alanine N-acetyltransferase</fullName>
    </submittedName>
</protein>
<evidence type="ECO:0000259" key="1">
    <source>
        <dbReference type="PROSITE" id="PS51186"/>
    </source>
</evidence>
<proteinExistence type="predicted"/>
<dbReference type="EMBL" id="FNIG01000001">
    <property type="protein sequence ID" value="SDM83342.1"/>
    <property type="molecule type" value="Genomic_DNA"/>
</dbReference>
<organism evidence="2 3">
    <name type="scientific">Tenuibacillus multivorans</name>
    <dbReference type="NCBI Taxonomy" id="237069"/>
    <lineage>
        <taxon>Bacteria</taxon>
        <taxon>Bacillati</taxon>
        <taxon>Bacillota</taxon>
        <taxon>Bacilli</taxon>
        <taxon>Bacillales</taxon>
        <taxon>Bacillaceae</taxon>
        <taxon>Tenuibacillus</taxon>
    </lineage>
</organism>
<dbReference type="Gene3D" id="3.40.630.30">
    <property type="match status" value="1"/>
</dbReference>
<dbReference type="PANTHER" id="PTHR43792:SF1">
    <property type="entry name" value="N-ACETYLTRANSFERASE DOMAIN-CONTAINING PROTEIN"/>
    <property type="match status" value="1"/>
</dbReference>
<dbReference type="STRING" id="237069.SAMN05216498_0732"/>
<sequence>MMGVNDMETVRCQLNRLEEKDLDEVFRLFSNERVRQYLGGTIDEQAFRGKFQALLTDETSWYWVVRLKHHNDFIGLVSLDKHHDQVSTEVSYQLLPEAWGQGVATEVIQKMINYAFEELSIARLVAETQSANLASCRLLEKVGMKLEQTVERFGAEQKIYKIDGNEK</sequence>
<gene>
    <name evidence="2" type="ORF">SAMN05216498_0732</name>
</gene>
<evidence type="ECO:0000313" key="2">
    <source>
        <dbReference type="EMBL" id="SDM83342.1"/>
    </source>
</evidence>
<keyword evidence="2" id="KW-0808">Transferase</keyword>
<reference evidence="2 3" key="1">
    <citation type="submission" date="2016-10" db="EMBL/GenBank/DDBJ databases">
        <authorList>
            <person name="de Groot N.N."/>
        </authorList>
    </citation>
    <scope>NUCLEOTIDE SEQUENCE [LARGE SCALE GENOMIC DNA]</scope>
    <source>
        <strain evidence="2 3">CGMCC 1.3442</strain>
    </source>
</reference>
<dbReference type="OrthoDB" id="9798081at2"/>
<accession>A0A1G9WFJ9</accession>
<feature type="domain" description="N-acetyltransferase" evidence="1">
    <location>
        <begin position="12"/>
        <end position="166"/>
    </location>
</feature>
<dbReference type="PANTHER" id="PTHR43792">
    <property type="entry name" value="GNAT FAMILY, PUTATIVE (AFU_ORTHOLOGUE AFUA_3G00765)-RELATED-RELATED"/>
    <property type="match status" value="1"/>
</dbReference>
<dbReference type="InterPro" id="IPR051531">
    <property type="entry name" value="N-acetyltransferase"/>
</dbReference>
<dbReference type="Pfam" id="PF13302">
    <property type="entry name" value="Acetyltransf_3"/>
    <property type="match status" value="1"/>
</dbReference>
<dbReference type="GO" id="GO:0016747">
    <property type="term" value="F:acyltransferase activity, transferring groups other than amino-acyl groups"/>
    <property type="evidence" value="ECO:0007669"/>
    <property type="project" value="InterPro"/>
</dbReference>
<dbReference type="Proteomes" id="UP000199334">
    <property type="component" value="Unassembled WGS sequence"/>
</dbReference>
<dbReference type="InterPro" id="IPR016181">
    <property type="entry name" value="Acyl_CoA_acyltransferase"/>
</dbReference>
<dbReference type="SUPFAM" id="SSF55729">
    <property type="entry name" value="Acyl-CoA N-acyltransferases (Nat)"/>
    <property type="match status" value="1"/>
</dbReference>
<name>A0A1G9WFJ9_9BACI</name>
<evidence type="ECO:0000313" key="3">
    <source>
        <dbReference type="Proteomes" id="UP000199334"/>
    </source>
</evidence>
<dbReference type="PROSITE" id="PS51186">
    <property type="entry name" value="GNAT"/>
    <property type="match status" value="1"/>
</dbReference>
<dbReference type="InterPro" id="IPR000182">
    <property type="entry name" value="GNAT_dom"/>
</dbReference>